<gene>
    <name evidence="1" type="ORF">OP10G_3626</name>
</gene>
<protein>
    <submittedName>
        <fullName evidence="1">Uncharacterized protein</fullName>
    </submittedName>
</protein>
<dbReference type="RefSeq" id="WP_025229082.1">
    <property type="nucleotide sequence ID" value="NZ_CP007139.1"/>
</dbReference>
<proteinExistence type="predicted"/>
<dbReference type="AlphaFoldDB" id="A0A068NYI8"/>
<dbReference type="EMBL" id="CP007139">
    <property type="protein sequence ID" value="AIE86994.1"/>
    <property type="molecule type" value="Genomic_DNA"/>
</dbReference>
<dbReference type="eggNOG" id="ENOG5032Y3W">
    <property type="taxonomic scope" value="Bacteria"/>
</dbReference>
<dbReference type="HOGENOM" id="CLU_137977_0_0_0"/>
<reference evidence="1 2" key="1">
    <citation type="journal article" date="2014" name="PLoS ONE">
        <title>The first complete genome sequence of the class fimbriimonadia in the phylum armatimonadetes.</title>
        <authorList>
            <person name="Hu Z.Y."/>
            <person name="Wang Y.Z."/>
            <person name="Im W.T."/>
            <person name="Wang S.Y."/>
            <person name="Zhao G.P."/>
            <person name="Zheng H.J."/>
            <person name="Quan Z.X."/>
        </authorList>
    </citation>
    <scope>NUCLEOTIDE SEQUENCE [LARGE SCALE GENOMIC DNA]</scope>
    <source>
        <strain evidence="1">Gsoil 348</strain>
    </source>
</reference>
<organism evidence="1 2">
    <name type="scientific">Fimbriimonas ginsengisoli Gsoil 348</name>
    <dbReference type="NCBI Taxonomy" id="661478"/>
    <lineage>
        <taxon>Bacteria</taxon>
        <taxon>Bacillati</taxon>
        <taxon>Armatimonadota</taxon>
        <taxon>Fimbriimonadia</taxon>
        <taxon>Fimbriimonadales</taxon>
        <taxon>Fimbriimonadaceae</taxon>
        <taxon>Fimbriimonas</taxon>
    </lineage>
</organism>
<accession>A0A068NYI8</accession>
<dbReference type="Proteomes" id="UP000027982">
    <property type="component" value="Chromosome"/>
</dbReference>
<evidence type="ECO:0000313" key="1">
    <source>
        <dbReference type="EMBL" id="AIE86994.1"/>
    </source>
</evidence>
<dbReference type="KEGG" id="fgi:OP10G_3626"/>
<name>A0A068NYI8_FIMGI</name>
<evidence type="ECO:0000313" key="2">
    <source>
        <dbReference type="Proteomes" id="UP000027982"/>
    </source>
</evidence>
<keyword evidence="2" id="KW-1185">Reference proteome</keyword>
<dbReference type="OrthoDB" id="5879561at2"/>
<sequence>MKYYLVNPEVAGGYDEHSVVDRSVHPPIVSRLNYEFDDWLGDAIVESFPVYIVTEQAAREIRKAGLTGAVFDDMETSISDTFKQLNSDSNWLPKFVWLKPEGVAGKDDFGTVQPTTLVLSQRAVNLFARLGFNHAEIEPYVP</sequence>
<dbReference type="STRING" id="661478.OP10G_3626"/>